<dbReference type="AlphaFoldDB" id="A0A974NT98"/>
<dbReference type="EMBL" id="CP061035">
    <property type="protein sequence ID" value="QQV76446.1"/>
    <property type="molecule type" value="Genomic_DNA"/>
</dbReference>
<reference evidence="2" key="1">
    <citation type="submission" date="2020-09" db="EMBL/GenBank/DDBJ databases">
        <title>Sphingomonas sp., a new species isolated from pork steak.</title>
        <authorList>
            <person name="Heidler von Heilborn D."/>
        </authorList>
    </citation>
    <scope>NUCLEOTIDE SEQUENCE [LARGE SCALE GENOMIC DNA]</scope>
</reference>
<name>A0A974NT98_9SPHN</name>
<protein>
    <submittedName>
        <fullName evidence="1">Uncharacterized protein</fullName>
    </submittedName>
</protein>
<accession>A0A974NT98</accession>
<dbReference type="RefSeq" id="WP_202091753.1">
    <property type="nucleotide sequence ID" value="NZ_CP061035.1"/>
</dbReference>
<gene>
    <name evidence="1" type="ORF">H5J25_13360</name>
</gene>
<proteinExistence type="predicted"/>
<keyword evidence="2" id="KW-1185">Reference proteome</keyword>
<evidence type="ECO:0000313" key="1">
    <source>
        <dbReference type="EMBL" id="QQV76446.1"/>
    </source>
</evidence>
<dbReference type="KEGG" id="sari:H5J25_13360"/>
<dbReference type="Proteomes" id="UP000595894">
    <property type="component" value="Chromosome"/>
</dbReference>
<organism evidence="1 2">
    <name type="scientific">Sphingomonas aliaeris</name>
    <dbReference type="NCBI Taxonomy" id="2759526"/>
    <lineage>
        <taxon>Bacteria</taxon>
        <taxon>Pseudomonadati</taxon>
        <taxon>Pseudomonadota</taxon>
        <taxon>Alphaproteobacteria</taxon>
        <taxon>Sphingomonadales</taxon>
        <taxon>Sphingomonadaceae</taxon>
        <taxon>Sphingomonas</taxon>
    </lineage>
</organism>
<evidence type="ECO:0000313" key="2">
    <source>
        <dbReference type="Proteomes" id="UP000595894"/>
    </source>
</evidence>
<sequence>MGEIERLVPSGLVEQWAMHLRRQRSRAMDAIWLIDSGFTVHDGRDGVPTEDATARYRAEQAEVIAEVSRLIEQYDAINLRQSGEEPE</sequence>